<feature type="non-terminal residue" evidence="9">
    <location>
        <position position="1"/>
    </location>
</feature>
<protein>
    <submittedName>
        <fullName evidence="9">Uncharacterized protein LOC101506735</fullName>
    </submittedName>
</protein>
<dbReference type="RefSeq" id="XP_012567644.1">
    <property type="nucleotide sequence ID" value="XM_012712190.1"/>
</dbReference>
<accession>A0A1S3DWV1</accession>
<keyword evidence="5" id="KW-0238">DNA-binding</keyword>
<dbReference type="GO" id="GO:0003677">
    <property type="term" value="F:DNA binding"/>
    <property type="evidence" value="ECO:0007669"/>
    <property type="project" value="UniProtKB-KW"/>
</dbReference>
<feature type="domain" description="Replication protein A 70 kDa DNA-binding subunit B/D first OB fold" evidence="6">
    <location>
        <begin position="2"/>
        <end position="94"/>
    </location>
</feature>
<keyword evidence="2" id="KW-0479">Metal-binding</keyword>
<dbReference type="InterPro" id="IPR003871">
    <property type="entry name" value="RFA1B/D_OB_1st"/>
</dbReference>
<dbReference type="AlphaFoldDB" id="A0A1S3DWV1"/>
<evidence type="ECO:0000256" key="2">
    <source>
        <dbReference type="ARBA" id="ARBA00022723"/>
    </source>
</evidence>
<comment type="similarity">
    <text evidence="1">Belongs to the replication factor A protein 1 family.</text>
</comment>
<evidence type="ECO:0000256" key="5">
    <source>
        <dbReference type="ARBA" id="ARBA00023125"/>
    </source>
</evidence>
<keyword evidence="3" id="KW-0863">Zinc-finger</keyword>
<dbReference type="Pfam" id="PF02721">
    <property type="entry name" value="DUF223"/>
    <property type="match status" value="1"/>
</dbReference>
<evidence type="ECO:0000256" key="1">
    <source>
        <dbReference type="ARBA" id="ARBA00005690"/>
    </source>
</evidence>
<feature type="domain" description="Replication factor A C-terminal" evidence="7">
    <location>
        <begin position="391"/>
        <end position="507"/>
    </location>
</feature>
<name>A0A1S3DWV1_CICAR</name>
<dbReference type="Proteomes" id="UP000087171">
    <property type="component" value="Unplaced"/>
</dbReference>
<evidence type="ECO:0000256" key="4">
    <source>
        <dbReference type="ARBA" id="ARBA00022833"/>
    </source>
</evidence>
<dbReference type="PANTHER" id="PTHR47165:SF4">
    <property type="entry name" value="OS03G0429900 PROTEIN"/>
    <property type="match status" value="1"/>
</dbReference>
<evidence type="ECO:0000313" key="9">
    <source>
        <dbReference type="RefSeq" id="XP_012567644.1"/>
    </source>
</evidence>
<evidence type="ECO:0000313" key="8">
    <source>
        <dbReference type="Proteomes" id="UP000087171"/>
    </source>
</evidence>
<keyword evidence="8" id="KW-1185">Reference proteome</keyword>
<reference evidence="9" key="1">
    <citation type="submission" date="2025-08" db="UniProtKB">
        <authorList>
            <consortium name="RefSeq"/>
        </authorList>
    </citation>
    <scope>IDENTIFICATION</scope>
    <source>
        <tissue evidence="9">Etiolated seedlings</tissue>
    </source>
</reference>
<dbReference type="CDD" id="cd04476">
    <property type="entry name" value="RPA1_DBD_C"/>
    <property type="match status" value="1"/>
</dbReference>
<gene>
    <name evidence="9" type="primary">LOC101506735</name>
</gene>
<organism evidence="8 9">
    <name type="scientific">Cicer arietinum</name>
    <name type="common">Chickpea</name>
    <name type="synonym">Garbanzo</name>
    <dbReference type="NCBI Taxonomy" id="3827"/>
    <lineage>
        <taxon>Eukaryota</taxon>
        <taxon>Viridiplantae</taxon>
        <taxon>Streptophyta</taxon>
        <taxon>Embryophyta</taxon>
        <taxon>Tracheophyta</taxon>
        <taxon>Spermatophyta</taxon>
        <taxon>Magnoliopsida</taxon>
        <taxon>eudicotyledons</taxon>
        <taxon>Gunneridae</taxon>
        <taxon>Pentapetalae</taxon>
        <taxon>rosids</taxon>
        <taxon>fabids</taxon>
        <taxon>Fabales</taxon>
        <taxon>Fabaceae</taxon>
        <taxon>Papilionoideae</taxon>
        <taxon>50 kb inversion clade</taxon>
        <taxon>NPAAA clade</taxon>
        <taxon>Hologalegina</taxon>
        <taxon>IRL clade</taxon>
        <taxon>Cicereae</taxon>
        <taxon>Cicer</taxon>
    </lineage>
</organism>
<dbReference type="GO" id="GO:0008270">
    <property type="term" value="F:zinc ion binding"/>
    <property type="evidence" value="ECO:0007669"/>
    <property type="project" value="UniProtKB-KW"/>
</dbReference>
<dbReference type="eggNOG" id="KOG0851">
    <property type="taxonomic scope" value="Eukaryota"/>
</dbReference>
<dbReference type="PaxDb" id="3827-XP_004516548.1"/>
<dbReference type="CDD" id="cd04480">
    <property type="entry name" value="RPA1_DBD_A_like"/>
    <property type="match status" value="1"/>
</dbReference>
<dbReference type="Gene3D" id="2.40.50.140">
    <property type="entry name" value="Nucleic acid-binding proteins"/>
    <property type="match status" value="3"/>
</dbReference>
<sequence>SISPKKESWNLVVKVVRLWFLSDLNVKHKFYAMETGDKIQAIVRKALIPRFETTNREGVVYNFRPLGVASNSGAYRTTEHQFKLNFQNSTIVQELETSLVTASPYSLISFPEIRNVDMDYLIDVMGILVGVEQDRVYERNGVNTKFKVIELESDGYNQNVVVLAQFLKVKMFNGKSQLQNPMNCTKLLFNSEIPKSVSFKLKHSHNFDSPTQPLTHKKDTSHLSLEEEFLSLFQRMTIEELKDCQNDMIYVVFGTVKHILGDGDWWYGACVCNKGVVIETKSQYIFSILLSGYNQNVVVLAQFLKVKMFNGKSQLQNAMNCTKLLFNPEIPESVSFKLKHSHNFDSPTQPLTHKKDTSHLSLEEEFLSLFQRMTIEELKDCQNDMVCVVFGTVKHILGEGDWWYGACVCNKGVVIESKRFFCSKCKKYVWTIVPRYRIKVRVVDDTDSATFVIFDHDGISLTNKSCLNLLHEMDQDPQSDIVPKEIGDLVEKQLLFKIEAKNDVNSNFEKSFRVKKLCGDLDIIKKLRYVAVEKVDVGLDNHIEGGVTNDLNNKFEEEATDDKYQVPNSVHVPVPVEYDYNDCTPLKRGFIEVADDNDGVNSKNVKNVKIEKE</sequence>
<dbReference type="OrthoDB" id="1040769at2759"/>
<evidence type="ECO:0000256" key="3">
    <source>
        <dbReference type="ARBA" id="ARBA00022771"/>
    </source>
</evidence>
<dbReference type="SUPFAM" id="SSF50249">
    <property type="entry name" value="Nucleic acid-binding proteins"/>
    <property type="match status" value="3"/>
</dbReference>
<dbReference type="Pfam" id="PF08646">
    <property type="entry name" value="Rep_fac-A_C"/>
    <property type="match status" value="1"/>
</dbReference>
<evidence type="ECO:0000259" key="7">
    <source>
        <dbReference type="Pfam" id="PF08646"/>
    </source>
</evidence>
<keyword evidence="4" id="KW-0862">Zinc</keyword>
<evidence type="ECO:0000259" key="6">
    <source>
        <dbReference type="Pfam" id="PF02721"/>
    </source>
</evidence>
<dbReference type="PANTHER" id="PTHR47165">
    <property type="entry name" value="OS03G0429900 PROTEIN"/>
    <property type="match status" value="1"/>
</dbReference>
<dbReference type="InterPro" id="IPR013955">
    <property type="entry name" value="Rep_factor-A_C"/>
</dbReference>
<dbReference type="InterPro" id="IPR047192">
    <property type="entry name" value="Euk_RPA1_DBD_C"/>
</dbReference>
<dbReference type="InterPro" id="IPR012340">
    <property type="entry name" value="NA-bd_OB-fold"/>
</dbReference>
<proteinExistence type="inferred from homology"/>